<organism evidence="1">
    <name type="scientific">Lygus hesperus</name>
    <name type="common">Western plant bug</name>
    <dbReference type="NCBI Taxonomy" id="30085"/>
    <lineage>
        <taxon>Eukaryota</taxon>
        <taxon>Metazoa</taxon>
        <taxon>Ecdysozoa</taxon>
        <taxon>Arthropoda</taxon>
        <taxon>Hexapoda</taxon>
        <taxon>Insecta</taxon>
        <taxon>Pterygota</taxon>
        <taxon>Neoptera</taxon>
        <taxon>Paraneoptera</taxon>
        <taxon>Hemiptera</taxon>
        <taxon>Heteroptera</taxon>
        <taxon>Panheteroptera</taxon>
        <taxon>Cimicomorpha</taxon>
        <taxon>Miridae</taxon>
        <taxon>Mirini</taxon>
        <taxon>Lygus</taxon>
    </lineage>
</organism>
<gene>
    <name evidence="1" type="ORF">g.15107</name>
</gene>
<protein>
    <submittedName>
        <fullName evidence="1">Uncharacterized protein</fullName>
    </submittedName>
</protein>
<dbReference type="EMBL" id="GDHC01000694">
    <property type="protein sequence ID" value="JAQ17935.1"/>
    <property type="molecule type" value="Transcribed_RNA"/>
</dbReference>
<evidence type="ECO:0000313" key="1">
    <source>
        <dbReference type="EMBL" id="JAQ17935.1"/>
    </source>
</evidence>
<sequence length="132" mass="14787">MTTAPSKEAMVFAALRGLPLEWCAKDCYNTPCEEAVTRLSQQLLHHDTIGTTRRTMALLNSTAIQLNTLCDTFRLYTALEKSSESLTRTLQRNLLEPVSNIFALVSPMVSGRRKAEMELDRAEFFKSSSIGK</sequence>
<dbReference type="AlphaFoldDB" id="A0A146MFG4"/>
<name>A0A146MFG4_LYGHE</name>
<accession>A0A146MFG4</accession>
<reference evidence="1" key="1">
    <citation type="journal article" date="2016" name="Gigascience">
        <title>De novo construction of an expanded transcriptome assembly for the western tarnished plant bug, Lygus hesperus.</title>
        <authorList>
            <person name="Tassone E.E."/>
            <person name="Geib S.M."/>
            <person name="Hall B."/>
            <person name="Fabrick J.A."/>
            <person name="Brent C.S."/>
            <person name="Hull J.J."/>
        </authorList>
    </citation>
    <scope>NUCLEOTIDE SEQUENCE</scope>
</reference>
<proteinExistence type="predicted"/>